<feature type="transmembrane region" description="Helical" evidence="1">
    <location>
        <begin position="56"/>
        <end position="86"/>
    </location>
</feature>
<dbReference type="RefSeq" id="WP_271805709.1">
    <property type="nucleotide sequence ID" value="NZ_JAQMTU010000077.1"/>
</dbReference>
<reference evidence="2 3" key="1">
    <citation type="submission" date="2023-01" db="EMBL/GenBank/DDBJ databases">
        <title>Genomes from the Australian National Cyanobacteria Reference Collection.</title>
        <authorList>
            <person name="Willis A."/>
            <person name="Lee E.M.F."/>
        </authorList>
    </citation>
    <scope>NUCLEOTIDE SEQUENCE [LARGE SCALE GENOMIC DNA]</scope>
    <source>
        <strain evidence="2 3">CS-537/01</strain>
    </source>
</reference>
<accession>A0ABT5A6D2</accession>
<keyword evidence="3" id="KW-1185">Reference proteome</keyword>
<dbReference type="EMBL" id="JAQMTU010000077">
    <property type="protein sequence ID" value="MDB9487499.1"/>
    <property type="molecule type" value="Genomic_DNA"/>
</dbReference>
<evidence type="ECO:0000256" key="1">
    <source>
        <dbReference type="SAM" id="Phobius"/>
    </source>
</evidence>
<protein>
    <submittedName>
        <fullName evidence="2">Uncharacterized protein</fullName>
    </submittedName>
</protein>
<organism evidence="2 3">
    <name type="scientific">Dolichospermum circinale CS-537/01</name>
    <dbReference type="NCBI Taxonomy" id="3021739"/>
    <lineage>
        <taxon>Bacteria</taxon>
        <taxon>Bacillati</taxon>
        <taxon>Cyanobacteriota</taxon>
        <taxon>Cyanophyceae</taxon>
        <taxon>Nostocales</taxon>
        <taxon>Aphanizomenonaceae</taxon>
        <taxon>Dolichospermum</taxon>
        <taxon>Dolichospermum circinale</taxon>
    </lineage>
</organism>
<evidence type="ECO:0000313" key="2">
    <source>
        <dbReference type="EMBL" id="MDB9487499.1"/>
    </source>
</evidence>
<sequence>MTNKKLSKEELLKAIEQIENNPDDRINFLTDIGAIGVGAVGAGAAAFAFGGTAVPILFGLITIPVAAPIGVVAGAAALGGAALFGVKRFLIDGTHQQGQREEILRQLKEKLREMETEERKSTIGDNDKNKFYSFLKEPLKLNLISPEDAQRLMELVEKGELSISDAYQVVQEILSEVRGIPLKN</sequence>
<name>A0ABT5A6D2_9CYAN</name>
<proteinExistence type="predicted"/>
<keyword evidence="1" id="KW-0812">Transmembrane</keyword>
<evidence type="ECO:0000313" key="3">
    <source>
        <dbReference type="Proteomes" id="UP001212123"/>
    </source>
</evidence>
<gene>
    <name evidence="2" type="ORF">PN492_13230</name>
</gene>
<dbReference type="Proteomes" id="UP001212123">
    <property type="component" value="Unassembled WGS sequence"/>
</dbReference>
<comment type="caution">
    <text evidence="2">The sequence shown here is derived from an EMBL/GenBank/DDBJ whole genome shotgun (WGS) entry which is preliminary data.</text>
</comment>
<keyword evidence="1" id="KW-1133">Transmembrane helix</keyword>
<keyword evidence="1" id="KW-0472">Membrane</keyword>
<feature type="transmembrane region" description="Helical" evidence="1">
    <location>
        <begin position="28"/>
        <end position="50"/>
    </location>
</feature>